<dbReference type="InterPro" id="IPR013701">
    <property type="entry name" value="Lhr-like_DEAD/DEAH_assoc"/>
</dbReference>
<dbReference type="Pfam" id="PF00270">
    <property type="entry name" value="DEAD"/>
    <property type="match status" value="1"/>
</dbReference>
<evidence type="ECO:0000256" key="4">
    <source>
        <dbReference type="ARBA" id="ARBA00022806"/>
    </source>
</evidence>
<evidence type="ECO:0000313" key="12">
    <source>
        <dbReference type="EMBL" id="MDG3005631.1"/>
    </source>
</evidence>
<organism evidence="12 13">
    <name type="scientific">Paludisphaera mucosa</name>
    <dbReference type="NCBI Taxonomy" id="3030827"/>
    <lineage>
        <taxon>Bacteria</taxon>
        <taxon>Pseudomonadati</taxon>
        <taxon>Planctomycetota</taxon>
        <taxon>Planctomycetia</taxon>
        <taxon>Isosphaerales</taxon>
        <taxon>Isosphaeraceae</taxon>
        <taxon>Paludisphaera</taxon>
    </lineage>
</organism>
<dbReference type="RefSeq" id="WP_277861962.1">
    <property type="nucleotide sequence ID" value="NZ_JARRAG010000002.1"/>
</dbReference>
<dbReference type="SMART" id="SM00487">
    <property type="entry name" value="DEXDc"/>
    <property type="match status" value="1"/>
</dbReference>
<sequence length="875" mass="94364">MIDGKDDAENALGLLGDPVREWFTGAFPEGPTPAQRLAWPAIDSGENVLLISPTGTGKTLAGFLAIVARLLREHAADGLKPGLRCVYVSPLRSLGYDVEKNLSIPLRGVQRLLGLAKCPVRVGVRTGDTSAYERRKLREGPPHILITTPESLSLLLSQSGWRDHWRGVSHLVVDEVHALAATKRGADLAISLERLADAAGDDPARVGLSATCRPPDPVARFLVGPSRTCRIVEAPRPAGSKGLEIAVESLLRPGEGPHRGLTYRRLLRRIRKAVADNRTTVVFANSRPMTEKVAHDLRNEPSGRGEARHAFDGETEVAVHHSALDATRRRDVEERLKAGKLRAVVTSTSLELGVDVGTADLTVQIGLPGGVARCVQRIGRSGHRVGGQARGLILAATAAEVAAGAVTARAARAGAIEPLKPIASPLDVVCQQLIGIACAGETEIDAAYDLLRKAGPTADLDRDDFLACLDFLAGELSGPSGAFEPEPGAAPRWTSPRIWKRNGWFGVRSRRVQRWLWSNVGTINAEESAAVVADGTSIGTVEGSYAERLSPGDRFVLDGRTLEFRRLDGLVLQAKLVGGEAGALPVWHSDRQALSTELAAELAAFRAEASRRSACDGPGAVRDWLAETLELDSRAAEVVAELIEAQDRWSETPTVDMLLIEEFPTPLEPGWTYAFHAPLNRSASEALGRAVSARLGRRFGRDATFQPADLGWILRLPDDVRVAEADLADIATLDRLEEDVLEGVDRGELAARRFRHVASTALMVLRNPEPGRRVRVGGMNWVSTRLYPLVKAACPDHPLLRETRREILCDVLDVPAAARWLESGPTVRLRRLAAPSPFATAWIAPGGDEPLRYDSPDDALRRLHARMTAAAGGSS</sequence>
<dbReference type="InterPro" id="IPR011545">
    <property type="entry name" value="DEAD/DEAH_box_helicase_dom"/>
</dbReference>
<feature type="domain" description="Helicase ATP-binding" evidence="10">
    <location>
        <begin position="39"/>
        <end position="230"/>
    </location>
</feature>
<evidence type="ECO:0000256" key="3">
    <source>
        <dbReference type="ARBA" id="ARBA00022801"/>
    </source>
</evidence>
<evidence type="ECO:0000256" key="2">
    <source>
        <dbReference type="ARBA" id="ARBA00022763"/>
    </source>
</evidence>
<evidence type="ECO:0000256" key="6">
    <source>
        <dbReference type="ARBA" id="ARBA00023125"/>
    </source>
</evidence>
<evidence type="ECO:0000313" key="13">
    <source>
        <dbReference type="Proteomes" id="UP001216907"/>
    </source>
</evidence>
<reference evidence="12 13" key="1">
    <citation type="submission" date="2023-03" db="EMBL/GenBank/DDBJ databases">
        <title>Paludisphaera mucosa sp. nov. a novel planctomycete from northern fen.</title>
        <authorList>
            <person name="Ivanova A."/>
        </authorList>
    </citation>
    <scope>NUCLEOTIDE SEQUENCE [LARGE SCALE GENOMIC DNA]</scope>
    <source>
        <strain evidence="12 13">Pla2</strain>
    </source>
</reference>
<dbReference type="InterPro" id="IPR027417">
    <property type="entry name" value="P-loop_NTPase"/>
</dbReference>
<keyword evidence="4 12" id="KW-0347">Helicase</keyword>
<evidence type="ECO:0000256" key="7">
    <source>
        <dbReference type="ARBA" id="ARBA00023204"/>
    </source>
</evidence>
<dbReference type="PROSITE" id="PS51194">
    <property type="entry name" value="HELICASE_CTER"/>
    <property type="match status" value="1"/>
</dbReference>
<dbReference type="SUPFAM" id="SSF52540">
    <property type="entry name" value="P-loop containing nucleoside triphosphate hydrolases"/>
    <property type="match status" value="1"/>
</dbReference>
<gene>
    <name evidence="12" type="ORF">PZE19_17730</name>
</gene>
<keyword evidence="7" id="KW-0234">DNA repair</keyword>
<dbReference type="SMART" id="SM00490">
    <property type="entry name" value="HELICc"/>
    <property type="match status" value="1"/>
</dbReference>
<keyword evidence="1" id="KW-0547">Nucleotide-binding</keyword>
<keyword evidence="6" id="KW-0238">DNA-binding</keyword>
<keyword evidence="5" id="KW-0067">ATP-binding</keyword>
<dbReference type="GO" id="GO:0004386">
    <property type="term" value="F:helicase activity"/>
    <property type="evidence" value="ECO:0007669"/>
    <property type="project" value="UniProtKB-KW"/>
</dbReference>
<protein>
    <submittedName>
        <fullName evidence="12">DEAD/DEAH box helicase</fullName>
    </submittedName>
</protein>
<dbReference type="EMBL" id="JARRAG010000002">
    <property type="protein sequence ID" value="MDG3005631.1"/>
    <property type="molecule type" value="Genomic_DNA"/>
</dbReference>
<dbReference type="PROSITE" id="PS51192">
    <property type="entry name" value="HELICASE_ATP_BIND_1"/>
    <property type="match status" value="1"/>
</dbReference>
<dbReference type="Pfam" id="PF00271">
    <property type="entry name" value="Helicase_C"/>
    <property type="match status" value="1"/>
</dbReference>
<dbReference type="InterPro" id="IPR014001">
    <property type="entry name" value="Helicase_ATP-bd"/>
</dbReference>
<dbReference type="Pfam" id="PF19306">
    <property type="entry name" value="WHD_Lhr"/>
    <property type="match status" value="1"/>
</dbReference>
<feature type="domain" description="Helicase C-terminal" evidence="11">
    <location>
        <begin position="262"/>
        <end position="437"/>
    </location>
</feature>
<evidence type="ECO:0000256" key="5">
    <source>
        <dbReference type="ARBA" id="ARBA00022840"/>
    </source>
</evidence>
<keyword evidence="13" id="KW-1185">Reference proteome</keyword>
<evidence type="ECO:0000256" key="9">
    <source>
        <dbReference type="ARBA" id="ARBA00093467"/>
    </source>
</evidence>
<proteinExistence type="inferred from homology"/>
<dbReference type="InterPro" id="IPR052511">
    <property type="entry name" value="ATP-dep_Helicase"/>
</dbReference>
<dbReference type="Proteomes" id="UP001216907">
    <property type="component" value="Unassembled WGS sequence"/>
</dbReference>
<dbReference type="InterPro" id="IPR001650">
    <property type="entry name" value="Helicase_C-like"/>
</dbReference>
<evidence type="ECO:0000259" key="10">
    <source>
        <dbReference type="PROSITE" id="PS51192"/>
    </source>
</evidence>
<keyword evidence="3" id="KW-0378">Hydrolase</keyword>
<dbReference type="InterPro" id="IPR017170">
    <property type="entry name" value="Lhr-like"/>
</dbReference>
<evidence type="ECO:0000259" key="11">
    <source>
        <dbReference type="PROSITE" id="PS51194"/>
    </source>
</evidence>
<name>A0ABT6FDI5_9BACT</name>
<accession>A0ABT6FDI5</accession>
<keyword evidence="2" id="KW-0227">DNA damage</keyword>
<evidence type="ECO:0000256" key="1">
    <source>
        <dbReference type="ARBA" id="ARBA00022741"/>
    </source>
</evidence>
<dbReference type="PIRSF" id="PIRSF037307">
    <property type="entry name" value="Lhr-like_helic_prd"/>
    <property type="match status" value="1"/>
</dbReference>
<dbReference type="Gene3D" id="3.40.50.300">
    <property type="entry name" value="P-loop containing nucleotide triphosphate hydrolases"/>
    <property type="match status" value="2"/>
</dbReference>
<evidence type="ECO:0000256" key="8">
    <source>
        <dbReference type="ARBA" id="ARBA00023235"/>
    </source>
</evidence>
<comment type="similarity">
    <text evidence="9">Belongs to the Lhr helicase family. Lhr-Core subfamily.</text>
</comment>
<keyword evidence="8" id="KW-0413">Isomerase</keyword>
<dbReference type="Pfam" id="PF08494">
    <property type="entry name" value="DEAD_assoc"/>
    <property type="match status" value="1"/>
</dbReference>
<dbReference type="InterPro" id="IPR045628">
    <property type="entry name" value="Lhr_WH_dom"/>
</dbReference>
<dbReference type="PANTHER" id="PTHR47962:SF5">
    <property type="entry name" value="ATP-DEPENDENT HELICASE LHR-RELATED"/>
    <property type="match status" value="1"/>
</dbReference>
<comment type="caution">
    <text evidence="12">The sequence shown here is derived from an EMBL/GenBank/DDBJ whole genome shotgun (WGS) entry which is preliminary data.</text>
</comment>
<dbReference type="PANTHER" id="PTHR47962">
    <property type="entry name" value="ATP-DEPENDENT HELICASE LHR-RELATED-RELATED"/>
    <property type="match status" value="1"/>
</dbReference>